<sequence>MRQNLVAGNWKLNGSKASIDSLLGGILAGMNGLDKVAVAVCAPYVYIPMVQNLLTESQVGWGSQDIAEQDTGAFTGEVSGPMLREFGCKYVIVGHSERRALYGEKDEDTARKFAAARKHGLTPILCVGETLAEREAGVTEQVVERQLNAVIALEGVDALADGVVAYEPVWAIGTGKTATPQQAQDVHAFIRGKIAGLNEAVAAELQILYGGSVKGANAAELFAMPDIDGGLIGGASLDAKEFLAICQAGN</sequence>
<proteinExistence type="inferred from homology"/>
<dbReference type="InterPro" id="IPR022896">
    <property type="entry name" value="TrioseP_Isoase_bac/euk"/>
</dbReference>
<dbReference type="InterPro" id="IPR000652">
    <property type="entry name" value="Triosephosphate_isomerase"/>
</dbReference>
<evidence type="ECO:0000256" key="6">
    <source>
        <dbReference type="ARBA" id="ARBA00023235"/>
    </source>
</evidence>
<dbReference type="NCBIfam" id="TIGR00419">
    <property type="entry name" value="tim"/>
    <property type="match status" value="1"/>
</dbReference>
<feature type="binding site" evidence="7">
    <location>
        <position position="212"/>
    </location>
    <ligand>
        <name>substrate</name>
    </ligand>
</feature>
<dbReference type="Proteomes" id="UP001308005">
    <property type="component" value="Unassembled WGS sequence"/>
</dbReference>
<feature type="active site" description="Proton acceptor" evidence="7">
    <location>
        <position position="167"/>
    </location>
</feature>
<keyword evidence="6 7" id="KW-0413">Isomerase</keyword>
<dbReference type="GO" id="GO:0004807">
    <property type="term" value="F:triose-phosphate isomerase activity"/>
    <property type="evidence" value="ECO:0007669"/>
    <property type="project" value="UniProtKB-EC"/>
</dbReference>
<dbReference type="SUPFAM" id="SSF51351">
    <property type="entry name" value="Triosephosphate isomerase (TIM)"/>
    <property type="match status" value="1"/>
</dbReference>
<comment type="similarity">
    <text evidence="2 7 8">Belongs to the triosephosphate isomerase family.</text>
</comment>
<dbReference type="Gene3D" id="3.20.20.70">
    <property type="entry name" value="Aldolase class I"/>
    <property type="match status" value="1"/>
</dbReference>
<keyword evidence="3 7" id="KW-0312">Gluconeogenesis</keyword>
<dbReference type="InterPro" id="IPR013785">
    <property type="entry name" value="Aldolase_TIM"/>
</dbReference>
<comment type="pathway">
    <text evidence="1">Carbohydrate metabolism; erythritol degradation.</text>
</comment>
<feature type="binding site" evidence="7">
    <location>
        <position position="173"/>
    </location>
    <ligand>
        <name>substrate</name>
    </ligand>
</feature>
<keyword evidence="4 7" id="KW-0963">Cytoplasm</keyword>
<evidence type="ECO:0000256" key="8">
    <source>
        <dbReference type="RuleBase" id="RU363013"/>
    </source>
</evidence>
<gene>
    <name evidence="7 9" type="primary">tpiA</name>
    <name evidence="9" type="ORF">VSS37_15675</name>
</gene>
<dbReference type="RefSeq" id="WP_324696693.1">
    <property type="nucleotide sequence ID" value="NZ_JAYMYJ010000133.1"/>
</dbReference>
<accession>A0ABU6D025</accession>
<dbReference type="CDD" id="cd00311">
    <property type="entry name" value="TIM"/>
    <property type="match status" value="1"/>
</dbReference>
<feature type="active site" description="Electrophile" evidence="7">
    <location>
        <position position="95"/>
    </location>
</feature>
<dbReference type="EMBL" id="JAYMYJ010000133">
    <property type="protein sequence ID" value="MEB4592426.1"/>
    <property type="molecule type" value="Genomic_DNA"/>
</dbReference>
<organism evidence="9 10">
    <name type="scientific">Candidatus Thiothrix phosphatis</name>
    <dbReference type="NCBI Taxonomy" id="3112415"/>
    <lineage>
        <taxon>Bacteria</taxon>
        <taxon>Pseudomonadati</taxon>
        <taxon>Pseudomonadota</taxon>
        <taxon>Gammaproteobacteria</taxon>
        <taxon>Thiotrichales</taxon>
        <taxon>Thiotrichaceae</taxon>
        <taxon>Thiothrix</taxon>
    </lineage>
</organism>
<reference evidence="10" key="1">
    <citation type="submission" date="2023-07" db="EMBL/GenBank/DDBJ databases">
        <title>The carbon used by Thiothrix.</title>
        <authorList>
            <person name="Chen L."/>
        </authorList>
    </citation>
    <scope>NUCLEOTIDE SEQUENCE [LARGE SCALE GENOMIC DNA]</scope>
</reference>
<dbReference type="InterPro" id="IPR035990">
    <property type="entry name" value="TIM_sf"/>
</dbReference>
<dbReference type="PROSITE" id="PS00171">
    <property type="entry name" value="TIM_1"/>
    <property type="match status" value="1"/>
</dbReference>
<evidence type="ECO:0000313" key="10">
    <source>
        <dbReference type="Proteomes" id="UP001308005"/>
    </source>
</evidence>
<evidence type="ECO:0000256" key="7">
    <source>
        <dbReference type="HAMAP-Rule" id="MF_00147"/>
    </source>
</evidence>
<dbReference type="PANTHER" id="PTHR21139:SF42">
    <property type="entry name" value="TRIOSEPHOSPHATE ISOMERASE"/>
    <property type="match status" value="1"/>
</dbReference>
<evidence type="ECO:0000256" key="5">
    <source>
        <dbReference type="ARBA" id="ARBA00023152"/>
    </source>
</evidence>
<keyword evidence="5 7" id="KW-0324">Glycolysis</keyword>
<reference evidence="9 10" key="2">
    <citation type="submission" date="2024-01" db="EMBL/GenBank/DDBJ databases">
        <authorList>
            <person name="Xie X."/>
        </authorList>
    </citation>
    <scope>NUCLEOTIDE SEQUENCE [LARGE SCALE GENOMIC DNA]</scope>
    <source>
        <strain evidence="9">SCUT-1</strain>
    </source>
</reference>
<feature type="binding site" evidence="7">
    <location>
        <begin position="9"/>
        <end position="11"/>
    </location>
    <ligand>
        <name>substrate</name>
    </ligand>
</feature>
<dbReference type="HAMAP" id="MF_00147_B">
    <property type="entry name" value="TIM_B"/>
    <property type="match status" value="1"/>
</dbReference>
<evidence type="ECO:0000256" key="4">
    <source>
        <dbReference type="ARBA" id="ARBA00022490"/>
    </source>
</evidence>
<comment type="caution">
    <text evidence="9">The sequence shown here is derived from an EMBL/GenBank/DDBJ whole genome shotgun (WGS) entry which is preliminary data.</text>
</comment>
<comment type="pathway">
    <text evidence="7 8">Carbohydrate biosynthesis; gluconeogenesis.</text>
</comment>
<evidence type="ECO:0000256" key="2">
    <source>
        <dbReference type="ARBA" id="ARBA00007422"/>
    </source>
</evidence>
<dbReference type="PANTHER" id="PTHR21139">
    <property type="entry name" value="TRIOSEPHOSPHATE ISOMERASE"/>
    <property type="match status" value="1"/>
</dbReference>
<protein>
    <recommendedName>
        <fullName evidence="7 8">Triosephosphate isomerase</fullName>
        <shortName evidence="7">TIM</shortName>
        <shortName evidence="7">TPI</shortName>
        <ecNumber evidence="7 8">5.3.1.1</ecNumber>
    </recommendedName>
    <alternativeName>
        <fullName evidence="7">Triose-phosphate isomerase</fullName>
    </alternativeName>
</protein>
<dbReference type="PROSITE" id="PS51440">
    <property type="entry name" value="TIM_2"/>
    <property type="match status" value="1"/>
</dbReference>
<comment type="function">
    <text evidence="7">Involved in the gluconeogenesis. Catalyzes stereospecifically the conversion of dihydroxyacetone phosphate (DHAP) to D-glyceraldehyde-3-phosphate (G3P).</text>
</comment>
<name>A0ABU6D025_9GAMM</name>
<dbReference type="Pfam" id="PF00121">
    <property type="entry name" value="TIM"/>
    <property type="match status" value="1"/>
</dbReference>
<dbReference type="EC" id="5.3.1.1" evidence="7 8"/>
<comment type="subunit">
    <text evidence="7 8">Homodimer.</text>
</comment>
<evidence type="ECO:0000256" key="1">
    <source>
        <dbReference type="ARBA" id="ARBA00004939"/>
    </source>
</evidence>
<comment type="catalytic activity">
    <reaction evidence="7 8">
        <text>D-glyceraldehyde 3-phosphate = dihydroxyacetone phosphate</text>
        <dbReference type="Rhea" id="RHEA:18585"/>
        <dbReference type="ChEBI" id="CHEBI:57642"/>
        <dbReference type="ChEBI" id="CHEBI:59776"/>
        <dbReference type="EC" id="5.3.1.1"/>
    </reaction>
</comment>
<evidence type="ECO:0000313" key="9">
    <source>
        <dbReference type="EMBL" id="MEB4592426.1"/>
    </source>
</evidence>
<comment type="pathway">
    <text evidence="7 8">Carbohydrate degradation; glycolysis; D-glyceraldehyde 3-phosphate from glycerone phosphate: step 1/1.</text>
</comment>
<keyword evidence="10" id="KW-1185">Reference proteome</keyword>
<feature type="binding site" evidence="7">
    <location>
        <begin position="233"/>
        <end position="234"/>
    </location>
    <ligand>
        <name>substrate</name>
    </ligand>
</feature>
<dbReference type="InterPro" id="IPR020861">
    <property type="entry name" value="Triosephosphate_isomerase_AS"/>
</dbReference>
<evidence type="ECO:0000256" key="3">
    <source>
        <dbReference type="ARBA" id="ARBA00022432"/>
    </source>
</evidence>
<comment type="subcellular location">
    <subcellularLocation>
        <location evidence="7 8">Cytoplasm</location>
    </subcellularLocation>
</comment>